<name>A0A1H5G0J0_PSEAG</name>
<dbReference type="EMBL" id="FNSC01000001">
    <property type="protein sequence ID" value="SEE09226.1"/>
    <property type="molecule type" value="Genomic_DNA"/>
</dbReference>
<protein>
    <submittedName>
        <fullName evidence="1">Uncharacterized protein</fullName>
    </submittedName>
</protein>
<dbReference type="RefSeq" id="WP_090386284.1">
    <property type="nucleotide sequence ID" value="NZ_FNSC01000001.1"/>
</dbReference>
<dbReference type="OrthoDB" id="6974193at2"/>
<keyword evidence="3" id="KW-1185">Reference proteome</keyword>
<dbReference type="STRING" id="53406.SAMN05421553_4015"/>
<gene>
    <name evidence="1" type="ORF">SAMN05421553_4015</name>
    <name evidence="2" type="ORF">SAMN05421553_4022</name>
</gene>
<evidence type="ECO:0000313" key="3">
    <source>
        <dbReference type="Proteomes" id="UP000242849"/>
    </source>
</evidence>
<dbReference type="Proteomes" id="UP000242849">
    <property type="component" value="Unassembled WGS sequence"/>
</dbReference>
<organism evidence="1 3">
    <name type="scientific">Pseudomonas anguilliseptica</name>
    <dbReference type="NCBI Taxonomy" id="53406"/>
    <lineage>
        <taxon>Bacteria</taxon>
        <taxon>Pseudomonadati</taxon>
        <taxon>Pseudomonadota</taxon>
        <taxon>Gammaproteobacteria</taxon>
        <taxon>Pseudomonadales</taxon>
        <taxon>Pseudomonadaceae</taxon>
        <taxon>Pseudomonas</taxon>
    </lineage>
</organism>
<dbReference type="AlphaFoldDB" id="A0A1H5G0J0"/>
<reference evidence="1" key="1">
    <citation type="submission" date="2016-10" db="EMBL/GenBank/DDBJ databases">
        <authorList>
            <person name="de Groot N.N."/>
        </authorList>
    </citation>
    <scope>NUCLEOTIDE SEQUENCE [LARGE SCALE GENOMIC DNA]</scope>
    <source>
        <strain evidence="1">DSM 12111</strain>
    </source>
</reference>
<sequence>MKTVSFQGTQLSAGQRRNLAFQQQTRTAFLNPVLAESVDQALAAVELRKEQGAKPEKFWFVERQEKGTSCIAEWMGY</sequence>
<dbReference type="EMBL" id="FNSC01000001">
    <property type="protein sequence ID" value="SEE09579.1"/>
    <property type="molecule type" value="Genomic_DNA"/>
</dbReference>
<proteinExistence type="predicted"/>
<accession>A0A1H5G0J0</accession>
<evidence type="ECO:0000313" key="1">
    <source>
        <dbReference type="EMBL" id="SEE09226.1"/>
    </source>
</evidence>
<reference evidence="3" key="2">
    <citation type="submission" date="2016-10" db="EMBL/GenBank/DDBJ databases">
        <authorList>
            <person name="Varghese N."/>
            <person name="Submissions S."/>
        </authorList>
    </citation>
    <scope>NUCLEOTIDE SEQUENCE [LARGE SCALE GENOMIC DNA]</scope>
    <source>
        <strain evidence="3">DSM 12111</strain>
    </source>
</reference>
<evidence type="ECO:0000313" key="2">
    <source>
        <dbReference type="EMBL" id="SEE09579.1"/>
    </source>
</evidence>